<gene>
    <name evidence="1" type="ORF">QFZ22_000140</name>
</gene>
<evidence type="ECO:0000313" key="1">
    <source>
        <dbReference type="EMBL" id="MDQ0904155.1"/>
    </source>
</evidence>
<accession>A0AAW8F473</accession>
<dbReference type="RefSeq" id="WP_306971682.1">
    <property type="nucleotide sequence ID" value="NZ_JAUSZV010000001.1"/>
</dbReference>
<proteinExistence type="predicted"/>
<organism evidence="1 2">
    <name type="scientific">Streptomyces canus</name>
    <dbReference type="NCBI Taxonomy" id="58343"/>
    <lineage>
        <taxon>Bacteria</taxon>
        <taxon>Bacillati</taxon>
        <taxon>Actinomycetota</taxon>
        <taxon>Actinomycetes</taxon>
        <taxon>Kitasatosporales</taxon>
        <taxon>Streptomycetaceae</taxon>
        <taxon>Streptomyces</taxon>
        <taxon>Streptomyces aurantiacus group</taxon>
    </lineage>
</organism>
<reference evidence="1" key="1">
    <citation type="submission" date="2023-07" db="EMBL/GenBank/DDBJ databases">
        <title>Comparative genomics of wheat-associated soil bacteria to identify genetic determinants of phenazine resistance.</title>
        <authorList>
            <person name="Mouncey N."/>
        </authorList>
    </citation>
    <scope>NUCLEOTIDE SEQUENCE</scope>
    <source>
        <strain evidence="1">V4I22</strain>
    </source>
</reference>
<dbReference type="EMBL" id="JAUSZV010000001">
    <property type="protein sequence ID" value="MDQ0904155.1"/>
    <property type="molecule type" value="Genomic_DNA"/>
</dbReference>
<comment type="caution">
    <text evidence="1">The sequence shown here is derived from an EMBL/GenBank/DDBJ whole genome shotgun (WGS) entry which is preliminary data.</text>
</comment>
<protein>
    <submittedName>
        <fullName evidence="1">Uncharacterized protein</fullName>
    </submittedName>
</protein>
<dbReference type="Proteomes" id="UP001234216">
    <property type="component" value="Unassembled WGS sequence"/>
</dbReference>
<evidence type="ECO:0000313" key="2">
    <source>
        <dbReference type="Proteomes" id="UP001234216"/>
    </source>
</evidence>
<dbReference type="AlphaFoldDB" id="A0AAW8F473"/>
<sequence>MTSSTTTVARTIGANVLDSVSVIGGVVVGTAVGRLAHARTTDRNGSASRLAAGVAAGLAAAVITDSLLNTATSSWRSVLNGSASGAPAATFDQARPRIAAQAAADAAHKAKSRWYWSDLRSPAASDALWHGYEDGTATYYLAPGLYLRYQPDHRDLGIKRSVGWTEQYSLETGEGTTVLTGPAHLLELLDSLQEEATTTAVVAGERSELLAAIVDAALAEQPEDDLTCVSVTGEVIQERAAEFGMVEVTHTEAVDLINERLYQRRVRLASGSAADEDLDASVADPGSTAVTSPAV</sequence>
<name>A0AAW8F473_9ACTN</name>